<feature type="region of interest" description="Disordered" evidence="1">
    <location>
        <begin position="65"/>
        <end position="107"/>
    </location>
</feature>
<proteinExistence type="predicted"/>
<comment type="caution">
    <text evidence="2">The sequence shown here is derived from an EMBL/GenBank/DDBJ whole genome shotgun (WGS) entry which is preliminary data.</text>
</comment>
<evidence type="ECO:0000313" key="2">
    <source>
        <dbReference type="EMBL" id="CAG8959832.1"/>
    </source>
</evidence>
<evidence type="ECO:0000256" key="1">
    <source>
        <dbReference type="SAM" id="MobiDB-lite"/>
    </source>
</evidence>
<accession>A0A9N9LAA0</accession>
<keyword evidence="3" id="KW-1185">Reference proteome</keyword>
<evidence type="ECO:0000313" key="3">
    <source>
        <dbReference type="Proteomes" id="UP000696280"/>
    </source>
</evidence>
<feature type="region of interest" description="Disordered" evidence="1">
    <location>
        <begin position="1"/>
        <end position="40"/>
    </location>
</feature>
<dbReference type="EMBL" id="CAJVRL010000092">
    <property type="protein sequence ID" value="CAG8959832.1"/>
    <property type="molecule type" value="Genomic_DNA"/>
</dbReference>
<organism evidence="2 3">
    <name type="scientific">Hymenoscyphus fraxineus</name>
    <dbReference type="NCBI Taxonomy" id="746836"/>
    <lineage>
        <taxon>Eukaryota</taxon>
        <taxon>Fungi</taxon>
        <taxon>Dikarya</taxon>
        <taxon>Ascomycota</taxon>
        <taxon>Pezizomycotina</taxon>
        <taxon>Leotiomycetes</taxon>
        <taxon>Helotiales</taxon>
        <taxon>Helotiaceae</taxon>
        <taxon>Hymenoscyphus</taxon>
    </lineage>
</organism>
<dbReference type="AlphaFoldDB" id="A0A9N9LAA0"/>
<sequence length="128" mass="13770">MATPLAGSANLHHRGDPRKGAVGTPNRSSSRLHHPWHEGCDPRRFGGVLHNPKVVPNVEFPNRLLPQSGAANPQGGSSVLPLFETSAAEQPPRATLVKNRKPAKSARGAQIGRYITADMDMAYAARHQ</sequence>
<dbReference type="Proteomes" id="UP000696280">
    <property type="component" value="Unassembled WGS sequence"/>
</dbReference>
<reference evidence="2" key="1">
    <citation type="submission" date="2021-07" db="EMBL/GenBank/DDBJ databases">
        <authorList>
            <person name="Durling M."/>
        </authorList>
    </citation>
    <scope>NUCLEOTIDE SEQUENCE</scope>
</reference>
<name>A0A9N9LAA0_9HELO</name>
<protein>
    <submittedName>
        <fullName evidence="2">Uncharacterized protein</fullName>
    </submittedName>
</protein>
<gene>
    <name evidence="2" type="ORF">HYFRA_00001740</name>
</gene>